<evidence type="ECO:0000313" key="5">
    <source>
        <dbReference type="Proteomes" id="UP001210231"/>
    </source>
</evidence>
<dbReference type="PANTHER" id="PTHR42901">
    <property type="entry name" value="ALCOHOL DEHYDROGENASE"/>
    <property type="match status" value="1"/>
</dbReference>
<dbReference type="Pfam" id="PF00106">
    <property type="entry name" value="adh_short"/>
    <property type="match status" value="1"/>
</dbReference>
<dbReference type="PRINTS" id="PR00080">
    <property type="entry name" value="SDRFAMILY"/>
</dbReference>
<evidence type="ECO:0000313" key="4">
    <source>
        <dbReference type="EMBL" id="MDA3614848.1"/>
    </source>
</evidence>
<dbReference type="PRINTS" id="PR00081">
    <property type="entry name" value="GDHRDH"/>
</dbReference>
<evidence type="ECO:0000256" key="2">
    <source>
        <dbReference type="ARBA" id="ARBA00023002"/>
    </source>
</evidence>
<dbReference type="RefSeq" id="WP_407031173.1">
    <property type="nucleotide sequence ID" value="NZ_JAQGEF010000008.1"/>
</dbReference>
<comment type="similarity">
    <text evidence="1 3">Belongs to the short-chain dehydrogenases/reductases (SDR) family.</text>
</comment>
<keyword evidence="5" id="KW-1185">Reference proteome</keyword>
<keyword evidence="2" id="KW-0560">Oxidoreductase</keyword>
<sequence>MKKTIFVSGATSGIGYSVAKKFAENGDRVIITGRRADRLELIARELEGAYGAEIFTICFDVRDKDVSLNVMDQLPEHWQHIDILVNNAGLAAGRDSFENSDIEDFDAMIDTNVKGLAYLTKGLLPLLVKNGKAHIINVGSIAGKQVYAMAAGYCASKFAVDAFTKGLRIDLLPHNIKVTGIHPGAVETEFSIVRFKGDETKANAVYTGYKPLSGDDIAEVIFYSANLPAHVCLNDIVITPTAQAGIHYFHKNI</sequence>
<dbReference type="EMBL" id="JAQGEF010000008">
    <property type="protein sequence ID" value="MDA3614848.1"/>
    <property type="molecule type" value="Genomic_DNA"/>
</dbReference>
<gene>
    <name evidence="4" type="ORF">O3P16_08510</name>
</gene>
<reference evidence="4 5" key="1">
    <citation type="submission" date="2022-12" db="EMBL/GenBank/DDBJ databases">
        <title>Chitinophagaceae gen. sp. nov., a new member of the family Chitinophagaceae, isolated from soil in a chemical factory.</title>
        <authorList>
            <person name="Ke Z."/>
        </authorList>
    </citation>
    <scope>NUCLEOTIDE SEQUENCE [LARGE SCALE GENOMIC DNA]</scope>
    <source>
        <strain evidence="4 5">LY-5</strain>
    </source>
</reference>
<organism evidence="4 5">
    <name type="scientific">Polluticaenibacter yanchengensis</name>
    <dbReference type="NCBI Taxonomy" id="3014562"/>
    <lineage>
        <taxon>Bacteria</taxon>
        <taxon>Pseudomonadati</taxon>
        <taxon>Bacteroidota</taxon>
        <taxon>Chitinophagia</taxon>
        <taxon>Chitinophagales</taxon>
        <taxon>Chitinophagaceae</taxon>
        <taxon>Polluticaenibacter</taxon>
    </lineage>
</organism>
<dbReference type="InterPro" id="IPR020904">
    <property type="entry name" value="Sc_DH/Rdtase_CS"/>
</dbReference>
<name>A0ABT4UL18_9BACT</name>
<accession>A0ABT4UL18</accession>
<dbReference type="PANTHER" id="PTHR42901:SF1">
    <property type="entry name" value="ALCOHOL DEHYDROGENASE"/>
    <property type="match status" value="1"/>
</dbReference>
<evidence type="ECO:0000256" key="3">
    <source>
        <dbReference type="RuleBase" id="RU000363"/>
    </source>
</evidence>
<dbReference type="Gene3D" id="3.40.50.720">
    <property type="entry name" value="NAD(P)-binding Rossmann-like Domain"/>
    <property type="match status" value="1"/>
</dbReference>
<dbReference type="PROSITE" id="PS00061">
    <property type="entry name" value="ADH_SHORT"/>
    <property type="match status" value="1"/>
</dbReference>
<evidence type="ECO:0000256" key="1">
    <source>
        <dbReference type="ARBA" id="ARBA00006484"/>
    </source>
</evidence>
<comment type="caution">
    <text evidence="4">The sequence shown here is derived from an EMBL/GenBank/DDBJ whole genome shotgun (WGS) entry which is preliminary data.</text>
</comment>
<dbReference type="InterPro" id="IPR036291">
    <property type="entry name" value="NAD(P)-bd_dom_sf"/>
</dbReference>
<dbReference type="SUPFAM" id="SSF51735">
    <property type="entry name" value="NAD(P)-binding Rossmann-fold domains"/>
    <property type="match status" value="1"/>
</dbReference>
<protein>
    <submittedName>
        <fullName evidence="4">SDR family NAD(P)-dependent oxidoreductase</fullName>
    </submittedName>
</protein>
<dbReference type="InterPro" id="IPR002347">
    <property type="entry name" value="SDR_fam"/>
</dbReference>
<proteinExistence type="inferred from homology"/>
<dbReference type="Proteomes" id="UP001210231">
    <property type="component" value="Unassembled WGS sequence"/>
</dbReference>